<feature type="chain" id="PRO_5023814226" description="Ig-like domain-containing protein" evidence="2">
    <location>
        <begin position="22"/>
        <end position="414"/>
    </location>
</feature>
<feature type="compositionally biased region" description="Polar residues" evidence="1">
    <location>
        <begin position="383"/>
        <end position="393"/>
    </location>
</feature>
<sequence>MRGLVFLVSAILLAGCSDVNTSVMLSQYNVDKVYLLRRKIQRITEVCRILTSAGQSVILPCHVSVGVNDDVPSVEWSKEGLRPNIAFLYRDGWAASEPRLAVVPAAGGGVTLQCEADCWFPTPEITLVDVQGNVLDGEETKTSLNSRTGCYTATRRATLQTANRFYNEYVRSCTQNTIIAVLVTSLVGGLSSCALTAFLCKKCGHSVGGGEIQKRPTHSNLEGHNPGHHGDHVGNASTEHVMSNLHDREEIRRLTEEVNHLRSKQCVVCQRGQPTVNNSPSKHSTDVSGPTSPTPDPSPPSNHPKAATSANGNRPKPVKKESKSAVSIHIPASGPEIQRSSPTPLRDKAAASSALPSDATQVGRSMSMSEPRPGPNSAKVQRRYSTSGLSNRFTPLANLSEEDGEPLLYENKSD</sequence>
<dbReference type="AlphaFoldDB" id="A0A5J5CPX5"/>
<dbReference type="InterPro" id="IPR013783">
    <property type="entry name" value="Ig-like_fold"/>
</dbReference>
<dbReference type="EMBL" id="VOFY01000019">
    <property type="protein sequence ID" value="KAA8582735.1"/>
    <property type="molecule type" value="Genomic_DNA"/>
</dbReference>
<evidence type="ECO:0000256" key="2">
    <source>
        <dbReference type="SAM" id="SignalP"/>
    </source>
</evidence>
<feature type="region of interest" description="Disordered" evidence="1">
    <location>
        <begin position="269"/>
        <end position="414"/>
    </location>
</feature>
<feature type="compositionally biased region" description="Pro residues" evidence="1">
    <location>
        <begin position="292"/>
        <end position="302"/>
    </location>
</feature>
<feature type="signal peptide" evidence="2">
    <location>
        <begin position="1"/>
        <end position="21"/>
    </location>
</feature>
<feature type="region of interest" description="Disordered" evidence="1">
    <location>
        <begin position="214"/>
        <end position="236"/>
    </location>
</feature>
<evidence type="ECO:0000313" key="3">
    <source>
        <dbReference type="EMBL" id="KAA8582735.1"/>
    </source>
</evidence>
<proteinExistence type="predicted"/>
<keyword evidence="2" id="KW-0732">Signal</keyword>
<comment type="caution">
    <text evidence="3">The sequence shown here is derived from an EMBL/GenBank/DDBJ whole genome shotgun (WGS) entry which is preliminary data.</text>
</comment>
<dbReference type="Proteomes" id="UP000327493">
    <property type="component" value="Chromosome 19"/>
</dbReference>
<accession>A0A5J5CPX5</accession>
<organism evidence="3 4">
    <name type="scientific">Etheostoma spectabile</name>
    <name type="common">orangethroat darter</name>
    <dbReference type="NCBI Taxonomy" id="54343"/>
    <lineage>
        <taxon>Eukaryota</taxon>
        <taxon>Metazoa</taxon>
        <taxon>Chordata</taxon>
        <taxon>Craniata</taxon>
        <taxon>Vertebrata</taxon>
        <taxon>Euteleostomi</taxon>
        <taxon>Actinopterygii</taxon>
        <taxon>Neopterygii</taxon>
        <taxon>Teleostei</taxon>
        <taxon>Neoteleostei</taxon>
        <taxon>Acanthomorphata</taxon>
        <taxon>Eupercaria</taxon>
        <taxon>Perciformes</taxon>
        <taxon>Percoidei</taxon>
        <taxon>Percidae</taxon>
        <taxon>Etheostomatinae</taxon>
        <taxon>Etheostoma</taxon>
    </lineage>
</organism>
<dbReference type="Gene3D" id="2.60.40.10">
    <property type="entry name" value="Immunoglobulins"/>
    <property type="match status" value="2"/>
</dbReference>
<dbReference type="PROSITE" id="PS51257">
    <property type="entry name" value="PROKAR_LIPOPROTEIN"/>
    <property type="match status" value="1"/>
</dbReference>
<feature type="compositionally biased region" description="Polar residues" evidence="1">
    <location>
        <begin position="272"/>
        <end position="282"/>
    </location>
</feature>
<evidence type="ECO:0000256" key="1">
    <source>
        <dbReference type="SAM" id="MobiDB-lite"/>
    </source>
</evidence>
<reference evidence="3 4" key="1">
    <citation type="submission" date="2019-08" db="EMBL/GenBank/DDBJ databases">
        <title>A chromosome-level genome assembly, high-density linkage maps, and genome scans reveal the genomic architecture of hybrid incompatibilities underlying speciation via character displacement in darters (Percidae: Etheostominae).</title>
        <authorList>
            <person name="Moran R.L."/>
            <person name="Catchen J.M."/>
            <person name="Fuller R.C."/>
        </authorList>
    </citation>
    <scope>NUCLEOTIDE SEQUENCE [LARGE SCALE GENOMIC DNA]</scope>
    <source>
        <strain evidence="3">EspeVRDwgs_2016</strain>
        <tissue evidence="3">Muscle</tissue>
    </source>
</reference>
<evidence type="ECO:0000313" key="4">
    <source>
        <dbReference type="Proteomes" id="UP000327493"/>
    </source>
</evidence>
<name>A0A5J5CPX5_9PERO</name>
<protein>
    <recommendedName>
        <fullName evidence="5">Ig-like domain-containing protein</fullName>
    </recommendedName>
</protein>
<feature type="compositionally biased region" description="Polar residues" evidence="1">
    <location>
        <begin position="354"/>
        <end position="368"/>
    </location>
</feature>
<gene>
    <name evidence="3" type="ORF">FQN60_006406</name>
</gene>
<evidence type="ECO:0008006" key="5">
    <source>
        <dbReference type="Google" id="ProtNLM"/>
    </source>
</evidence>
<keyword evidence="4" id="KW-1185">Reference proteome</keyword>